<evidence type="ECO:0000313" key="1">
    <source>
        <dbReference type="EMBL" id="KEJ93749.1"/>
    </source>
</evidence>
<proteinExistence type="predicted"/>
<keyword evidence="2" id="KW-1185">Reference proteome</keyword>
<protein>
    <recommendedName>
        <fullName evidence="3">TnsA endonuclease N-terminal domain-containing protein</fullName>
    </recommendedName>
</protein>
<name>A0A073IVE0_9RHOB</name>
<dbReference type="EMBL" id="JAMD01000029">
    <property type="protein sequence ID" value="KEJ93749.1"/>
    <property type="molecule type" value="Genomic_DNA"/>
</dbReference>
<organism evidence="1 2">
    <name type="scientific">Pseudosulfitobacter pseudonitzschiae</name>
    <dbReference type="NCBI Taxonomy" id="1402135"/>
    <lineage>
        <taxon>Bacteria</taxon>
        <taxon>Pseudomonadati</taxon>
        <taxon>Pseudomonadota</taxon>
        <taxon>Alphaproteobacteria</taxon>
        <taxon>Rhodobacterales</taxon>
        <taxon>Roseobacteraceae</taxon>
        <taxon>Pseudosulfitobacter</taxon>
    </lineage>
</organism>
<dbReference type="AlphaFoldDB" id="A0A073IVE0"/>
<gene>
    <name evidence="1" type="ORF">SUH3_13210</name>
</gene>
<dbReference type="Proteomes" id="UP000027746">
    <property type="component" value="Unassembled WGS sequence"/>
</dbReference>
<dbReference type="OrthoDB" id="7982727at2"/>
<accession>A0A073IVE0</accession>
<evidence type="ECO:0000313" key="2">
    <source>
        <dbReference type="Proteomes" id="UP000027746"/>
    </source>
</evidence>
<reference evidence="1 2" key="1">
    <citation type="submission" date="2014-01" db="EMBL/GenBank/DDBJ databases">
        <title>Sulfitobacter sp. H3 (MCCC 1A00686) Genome Sequencing.</title>
        <authorList>
            <person name="Lai Q."/>
            <person name="Hong Z."/>
        </authorList>
    </citation>
    <scope>NUCLEOTIDE SEQUENCE [LARGE SCALE GENOMIC DNA]</scope>
    <source>
        <strain evidence="1 2">H3</strain>
    </source>
</reference>
<evidence type="ECO:0008006" key="3">
    <source>
        <dbReference type="Google" id="ProtNLM"/>
    </source>
</evidence>
<sequence length="187" mass="21677">MVTVDCESRLEDRTRSILLAQPGLHDLREQYPRVEYHGNDGVRRWHTFDFMATYLTGRRIAIAVKPKKLSDRRRFFEELVDVEAALPRRVADEVRLVTDDDIDRTEATNAARYLHFARDTDPEADAWLTERLRRADGQLSVSDLINESDMGGRMFRAVFRAIYVGHLRADRRSPITVASVVFRESVQ</sequence>
<comment type="caution">
    <text evidence="1">The sequence shown here is derived from an EMBL/GenBank/DDBJ whole genome shotgun (WGS) entry which is preliminary data.</text>
</comment>